<dbReference type="OrthoDB" id="4096201at2759"/>
<dbReference type="GeneID" id="11494215"/>
<evidence type="ECO:0000256" key="1">
    <source>
        <dbReference type="SAM" id="MobiDB-lite"/>
    </source>
</evidence>
<keyword evidence="3" id="KW-1185">Reference proteome</keyword>
<dbReference type="HOGENOM" id="CLU_063516_0_0_1"/>
<feature type="region of interest" description="Disordered" evidence="1">
    <location>
        <begin position="191"/>
        <end position="252"/>
    </location>
</feature>
<dbReference type="AlphaFoldDB" id="G0W5G6"/>
<gene>
    <name evidence="2" type="primary">NDAI0A00200</name>
    <name evidence="2" type="ordered locus">NDAI_0A00200</name>
</gene>
<reference evidence="2 3" key="1">
    <citation type="journal article" date="2011" name="Proc. Natl. Acad. Sci. U.S.A.">
        <title>Evolutionary erosion of yeast sex chromosomes by mating-type switching accidents.</title>
        <authorList>
            <person name="Gordon J.L."/>
            <person name="Armisen D."/>
            <person name="Proux-Wera E."/>
            <person name="Oheigeartaigh S.S."/>
            <person name="Byrne K.P."/>
            <person name="Wolfe K.H."/>
        </authorList>
    </citation>
    <scope>NUCLEOTIDE SEQUENCE [LARGE SCALE GENOMIC DNA]</scope>
    <source>
        <strain evidence="3">ATCC 10597 / BCRC 20456 / CBS 421 / NBRC 0211 / NRRL Y-12639</strain>
    </source>
</reference>
<evidence type="ECO:0000313" key="3">
    <source>
        <dbReference type="Proteomes" id="UP000000689"/>
    </source>
</evidence>
<proteinExistence type="predicted"/>
<dbReference type="RefSeq" id="XP_003667423.1">
    <property type="nucleotide sequence ID" value="XM_003667375.1"/>
</dbReference>
<protein>
    <submittedName>
        <fullName evidence="2">Uncharacterized protein</fullName>
    </submittedName>
</protein>
<dbReference type="eggNOG" id="ENOG502RZ25">
    <property type="taxonomic scope" value="Eukaryota"/>
</dbReference>
<feature type="compositionally biased region" description="Acidic residues" evidence="1">
    <location>
        <begin position="211"/>
        <end position="227"/>
    </location>
</feature>
<organism evidence="2 3">
    <name type="scientific">Naumovozyma dairenensis (strain ATCC 10597 / BCRC 20456 / CBS 421 / NBRC 0211 / NRRL Y-12639)</name>
    <name type="common">Saccharomyces dairenensis</name>
    <dbReference type="NCBI Taxonomy" id="1071378"/>
    <lineage>
        <taxon>Eukaryota</taxon>
        <taxon>Fungi</taxon>
        <taxon>Dikarya</taxon>
        <taxon>Ascomycota</taxon>
        <taxon>Saccharomycotina</taxon>
        <taxon>Saccharomycetes</taxon>
        <taxon>Saccharomycetales</taxon>
        <taxon>Saccharomycetaceae</taxon>
        <taxon>Naumovozyma</taxon>
    </lineage>
</organism>
<feature type="compositionally biased region" description="Polar residues" evidence="1">
    <location>
        <begin position="231"/>
        <end position="241"/>
    </location>
</feature>
<dbReference type="EMBL" id="HE580267">
    <property type="protein sequence ID" value="CCD22180.1"/>
    <property type="molecule type" value="Genomic_DNA"/>
</dbReference>
<dbReference type="OMA" id="IAREHCF"/>
<dbReference type="KEGG" id="ndi:NDAI_0A00200"/>
<dbReference type="Proteomes" id="UP000000689">
    <property type="component" value="Chromosome 1"/>
</dbReference>
<sequence>MTFSRKRSHSTLISDYNEENQFKRRNFSSLTNIKNHQQIIHCDDNEDVDSYNYYNPAISKHLDSDRDILLDMVSSMETGAFDHVSHFDPSKDYQYQYDANNNTKGKSISRTTSFSNGTKKSIISTQDKIAREHCFDYIVQAIDEVWARYCDTTSNAEAKVYSSMNTNSKHSEEICLNLPNLSKDIDQVESNENEFDHHNHHQSYKPLNLSDQEESDLSESDDEDEDKETSGYKSEATNLTEYETDSGGDHRTVSRLPDSINLQSLKSRLLKAKDDLEQVYDSIDLSDCIAFWRRWDMIKYSAVEVMEDDDDDEIIENAIMELEEGRFYRE</sequence>
<name>G0W5G6_NAUDC</name>
<evidence type="ECO:0000313" key="2">
    <source>
        <dbReference type="EMBL" id="CCD22180.1"/>
    </source>
</evidence>
<accession>G0W5G6</accession>